<sequence length="101" mass="11632">MKGREVCQEVSEASHSHSYRFLYSKNHQHQVFSPAYWMEYQKEVNFLVVIRKYHLTRLNREETEDQSCPCHASAFQGTKRGPRLSLSSSSSTLSTALSCDS</sequence>
<protein>
    <submittedName>
        <fullName evidence="2">Uncharacterized protein</fullName>
    </submittedName>
</protein>
<organism evidence="2">
    <name type="scientific">Opuntia streptacantha</name>
    <name type="common">Prickly pear cactus</name>
    <name type="synonym">Opuntia cardona</name>
    <dbReference type="NCBI Taxonomy" id="393608"/>
    <lineage>
        <taxon>Eukaryota</taxon>
        <taxon>Viridiplantae</taxon>
        <taxon>Streptophyta</taxon>
        <taxon>Embryophyta</taxon>
        <taxon>Tracheophyta</taxon>
        <taxon>Spermatophyta</taxon>
        <taxon>Magnoliopsida</taxon>
        <taxon>eudicotyledons</taxon>
        <taxon>Gunneridae</taxon>
        <taxon>Pentapetalae</taxon>
        <taxon>Caryophyllales</taxon>
        <taxon>Cactineae</taxon>
        <taxon>Cactaceae</taxon>
        <taxon>Opuntioideae</taxon>
        <taxon>Opuntia</taxon>
    </lineage>
</organism>
<evidence type="ECO:0000313" key="2">
    <source>
        <dbReference type="EMBL" id="MBA4635971.1"/>
    </source>
</evidence>
<evidence type="ECO:0000256" key="1">
    <source>
        <dbReference type="SAM" id="MobiDB-lite"/>
    </source>
</evidence>
<accession>A0A7C8Z878</accession>
<feature type="compositionally biased region" description="Low complexity" evidence="1">
    <location>
        <begin position="84"/>
        <end position="101"/>
    </location>
</feature>
<feature type="region of interest" description="Disordered" evidence="1">
    <location>
        <begin position="62"/>
        <end position="101"/>
    </location>
</feature>
<dbReference type="AlphaFoldDB" id="A0A7C8Z878"/>
<name>A0A7C8Z878_OPUST</name>
<dbReference type="EMBL" id="GISG01097707">
    <property type="protein sequence ID" value="MBA4635971.1"/>
    <property type="molecule type" value="Transcribed_RNA"/>
</dbReference>
<reference evidence="2" key="1">
    <citation type="journal article" date="2013" name="J. Plant Res.">
        <title>Effect of fungi and light on seed germination of three Opuntia species from semiarid lands of central Mexico.</title>
        <authorList>
            <person name="Delgado-Sanchez P."/>
            <person name="Jimenez-Bremont J.F."/>
            <person name="Guerrero-Gonzalez Mde L."/>
            <person name="Flores J."/>
        </authorList>
    </citation>
    <scope>NUCLEOTIDE SEQUENCE</scope>
    <source>
        <tissue evidence="2">Cladode</tissue>
    </source>
</reference>
<proteinExistence type="predicted"/>
<reference evidence="2" key="2">
    <citation type="submission" date="2020-07" db="EMBL/GenBank/DDBJ databases">
        <authorList>
            <person name="Vera ALvarez R."/>
            <person name="Arias-Moreno D.M."/>
            <person name="Jimenez-Jacinto V."/>
            <person name="Jimenez-Bremont J.F."/>
            <person name="Swaminathan K."/>
            <person name="Moose S.P."/>
            <person name="Guerrero-Gonzalez M.L."/>
            <person name="Marino-Ramirez L."/>
            <person name="Landsman D."/>
            <person name="Rodriguez-Kessler M."/>
            <person name="Delgado-Sanchez P."/>
        </authorList>
    </citation>
    <scope>NUCLEOTIDE SEQUENCE</scope>
    <source>
        <tissue evidence="2">Cladode</tissue>
    </source>
</reference>